<sequence>MPHLSKIIAIKPVTLLLSLGAIALALSGCASAPEGRPGPNGLWLEKPALLSAANPALIAQYNVSFVLAEQASLPNRDNSPTSPPLRVTVQGISSDDMTAIAEAAYADFVQQLKDRGFAMSTRSLDEQLSPFAIRQLSKNTLQGPGKNVALFRQHSDNRIDTLTVGPEALPVVRPDQHLAIGIAAGENGTRPITVDYTLRLARLNPPGPGQSQIGDTGIAFVPGVELIEGSHLALYHNPKKVAKVTLRGPISYDRGGRSSELRAGESSDEAKIYHYQVDAAQFKSAALAILKQANSRMISALR</sequence>
<accession>A0A7T4QYM4</accession>
<evidence type="ECO:0008006" key="4">
    <source>
        <dbReference type="Google" id="ProtNLM"/>
    </source>
</evidence>
<name>A0A7T4QYM4_9GAMM</name>
<protein>
    <recommendedName>
        <fullName evidence="4">Lipoprotein</fullName>
    </recommendedName>
</protein>
<evidence type="ECO:0000313" key="3">
    <source>
        <dbReference type="Proteomes" id="UP000596063"/>
    </source>
</evidence>
<dbReference type="AlphaFoldDB" id="A0A7T4QYM4"/>
<evidence type="ECO:0000256" key="1">
    <source>
        <dbReference type="SAM" id="SignalP"/>
    </source>
</evidence>
<dbReference type="PROSITE" id="PS51257">
    <property type="entry name" value="PROKAR_LIPOPROTEIN"/>
    <property type="match status" value="1"/>
</dbReference>
<gene>
    <name evidence="2" type="ORF">I6N98_12060</name>
</gene>
<organism evidence="2 3">
    <name type="scientific">Spongiibacter nanhainus</name>
    <dbReference type="NCBI Taxonomy" id="2794344"/>
    <lineage>
        <taxon>Bacteria</taxon>
        <taxon>Pseudomonadati</taxon>
        <taxon>Pseudomonadota</taxon>
        <taxon>Gammaproteobacteria</taxon>
        <taxon>Cellvibrionales</taxon>
        <taxon>Spongiibacteraceae</taxon>
        <taxon>Spongiibacter</taxon>
    </lineage>
</organism>
<dbReference type="RefSeq" id="WP_198568603.1">
    <property type="nucleotide sequence ID" value="NZ_CP066167.1"/>
</dbReference>
<evidence type="ECO:0000313" key="2">
    <source>
        <dbReference type="EMBL" id="QQD17101.1"/>
    </source>
</evidence>
<dbReference type="Proteomes" id="UP000596063">
    <property type="component" value="Chromosome"/>
</dbReference>
<keyword evidence="3" id="KW-1185">Reference proteome</keyword>
<dbReference type="EMBL" id="CP066167">
    <property type="protein sequence ID" value="QQD17101.1"/>
    <property type="molecule type" value="Genomic_DNA"/>
</dbReference>
<reference evidence="2 3" key="1">
    <citation type="submission" date="2020-12" db="EMBL/GenBank/DDBJ databases">
        <authorList>
            <person name="Shan Y."/>
        </authorList>
    </citation>
    <scope>NUCLEOTIDE SEQUENCE [LARGE SCALE GENOMIC DNA]</scope>
    <source>
        <strain evidence="3">csc3.9</strain>
    </source>
</reference>
<feature type="chain" id="PRO_5033001856" description="Lipoprotein" evidence="1">
    <location>
        <begin position="33"/>
        <end position="302"/>
    </location>
</feature>
<dbReference type="KEGG" id="snan:I6N98_12060"/>
<keyword evidence="1" id="KW-0732">Signal</keyword>
<proteinExistence type="predicted"/>
<feature type="signal peptide" evidence="1">
    <location>
        <begin position="1"/>
        <end position="32"/>
    </location>
</feature>